<dbReference type="InterPro" id="IPR009018">
    <property type="entry name" value="Signal_recog_particle_SRP9/14"/>
</dbReference>
<dbReference type="InterPro" id="IPR003210">
    <property type="entry name" value="Signal_recog_particle_SRP14"/>
</dbReference>
<dbReference type="RefSeq" id="XP_013400275.1">
    <property type="nucleotide sequence ID" value="XM_013544821.1"/>
</dbReference>
<evidence type="ECO:0000256" key="8">
    <source>
        <dbReference type="RuleBase" id="RU368100"/>
    </source>
</evidence>
<evidence type="ECO:0000313" key="9">
    <source>
        <dbReference type="Proteomes" id="UP000085678"/>
    </source>
</evidence>
<dbReference type="SUPFAM" id="SSF54762">
    <property type="entry name" value="Signal recognition particle alu RNA binding heterodimer, SRP9/14"/>
    <property type="match status" value="1"/>
</dbReference>
<dbReference type="GO" id="GO:0005786">
    <property type="term" value="C:signal recognition particle, endoplasmic reticulum targeting"/>
    <property type="evidence" value="ECO:0007669"/>
    <property type="project" value="UniProtKB-UniRule"/>
</dbReference>
<dbReference type="OMA" id="RFNGHNK"/>
<evidence type="ECO:0000256" key="6">
    <source>
        <dbReference type="ARBA" id="ARBA00023135"/>
    </source>
</evidence>
<keyword evidence="7 8" id="KW-0687">Ribonucleoprotein</keyword>
<proteinExistence type="inferred from homology"/>
<dbReference type="KEGG" id="lak:106166293"/>
<dbReference type="Proteomes" id="UP000085678">
    <property type="component" value="Unplaced"/>
</dbReference>
<dbReference type="GO" id="GO:0006614">
    <property type="term" value="P:SRP-dependent cotranslational protein targeting to membrane"/>
    <property type="evidence" value="ECO:0007669"/>
    <property type="project" value="UniProtKB-UniRule"/>
</dbReference>
<keyword evidence="6 8" id="KW-0733">Signal recognition particle</keyword>
<organism evidence="9 10">
    <name type="scientific">Lingula anatina</name>
    <name type="common">Brachiopod</name>
    <name type="synonym">Lingula unguis</name>
    <dbReference type="NCBI Taxonomy" id="7574"/>
    <lineage>
        <taxon>Eukaryota</taxon>
        <taxon>Metazoa</taxon>
        <taxon>Spiralia</taxon>
        <taxon>Lophotrochozoa</taxon>
        <taxon>Brachiopoda</taxon>
        <taxon>Linguliformea</taxon>
        <taxon>Lingulata</taxon>
        <taxon>Lingulida</taxon>
        <taxon>Linguloidea</taxon>
        <taxon>Lingulidae</taxon>
        <taxon>Lingula</taxon>
    </lineage>
</organism>
<keyword evidence="4 8" id="KW-0963">Cytoplasm</keyword>
<comment type="subunit">
    <text evidence="8">Heterodimer with SRP9; binds RNA as heterodimer. Component of a signal recognition particle (SRP) complex that consists of a 7SL RNA molecule of 300 nucleotides and six protein subunits: SRP72, SRP68, SRP54, SRP19, SRP14 and SRP9.</text>
</comment>
<dbReference type="STRING" id="7574.A0A1S3IPX3"/>
<gene>
    <name evidence="10" type="primary">LOC106166293</name>
</gene>
<comment type="function">
    <text evidence="8">Component of the signal recognition particle (SRP) complex, a ribonucleoprotein complex that mediates the cotranslational targeting of secretory and membrane proteins to the endoplasmic reticulum (ER). SRP9 together with SRP14 and the Alu portion of the SRP RNA, constitutes the elongation arrest domain of SRP. The complex of SRP9 and SRP14 is required for SRP RNA binding.</text>
</comment>
<dbReference type="OrthoDB" id="19209at2759"/>
<dbReference type="GO" id="GO:0008312">
    <property type="term" value="F:7S RNA binding"/>
    <property type="evidence" value="ECO:0007669"/>
    <property type="project" value="UniProtKB-UniRule"/>
</dbReference>
<evidence type="ECO:0000256" key="5">
    <source>
        <dbReference type="ARBA" id="ARBA00022884"/>
    </source>
</evidence>
<comment type="similarity">
    <text evidence="2 8">Belongs to the SRP14 family.</text>
</comment>
<dbReference type="PANTHER" id="PTHR12013">
    <property type="entry name" value="SIGNAL RECOGNITION PARTICLE 14 KD PROTEIN"/>
    <property type="match status" value="1"/>
</dbReference>
<accession>A0A1S3IPX3</accession>
<dbReference type="FunCoup" id="A0A1S3IPX3">
    <property type="interactions" value="1264"/>
</dbReference>
<keyword evidence="5 8" id="KW-0694">RNA-binding</keyword>
<dbReference type="AlphaFoldDB" id="A0A1S3IPX3"/>
<name>A0A1S3IPX3_LINAN</name>
<dbReference type="InParanoid" id="A0A1S3IPX3"/>
<evidence type="ECO:0000256" key="7">
    <source>
        <dbReference type="ARBA" id="ARBA00023274"/>
    </source>
</evidence>
<keyword evidence="9" id="KW-1185">Reference proteome</keyword>
<evidence type="ECO:0000256" key="2">
    <source>
        <dbReference type="ARBA" id="ARBA00010349"/>
    </source>
</evidence>
<evidence type="ECO:0000256" key="1">
    <source>
        <dbReference type="ARBA" id="ARBA00004496"/>
    </source>
</evidence>
<reference evidence="10" key="1">
    <citation type="submission" date="2025-08" db="UniProtKB">
        <authorList>
            <consortium name="RefSeq"/>
        </authorList>
    </citation>
    <scope>IDENTIFICATION</scope>
    <source>
        <tissue evidence="10">Gonads</tissue>
    </source>
</reference>
<sequence length="110" mass="12346">MVLLENDAFLSELTRLYQKAKPSGSVVVTMKRYDGQNKPKPKVKKSTSHPEEIDYKCLFRATVGNKKISTVVTHKDVTKFQMAYANVLKANIDGLKKKAKGKSKTKATKE</sequence>
<dbReference type="FunFam" id="3.30.720.10:FF:000003">
    <property type="entry name" value="Signal recognition particle 14"/>
    <property type="match status" value="1"/>
</dbReference>
<comment type="subcellular location">
    <subcellularLocation>
        <location evidence="1 8">Cytoplasm</location>
    </subcellularLocation>
</comment>
<dbReference type="Pfam" id="PF02290">
    <property type="entry name" value="SRP14"/>
    <property type="match status" value="1"/>
</dbReference>
<evidence type="ECO:0000256" key="3">
    <source>
        <dbReference type="ARBA" id="ARBA00017926"/>
    </source>
</evidence>
<dbReference type="GeneID" id="106166293"/>
<evidence type="ECO:0000313" key="10">
    <source>
        <dbReference type="RefSeq" id="XP_013400275.1"/>
    </source>
</evidence>
<dbReference type="GO" id="GO:0030942">
    <property type="term" value="F:endoplasmic reticulum signal peptide binding"/>
    <property type="evidence" value="ECO:0007669"/>
    <property type="project" value="UniProtKB-UniRule"/>
</dbReference>
<protein>
    <recommendedName>
        <fullName evidence="3 8">Signal recognition particle 14 kDa protein</fullName>
        <shortName evidence="8">SRP14</shortName>
    </recommendedName>
</protein>
<dbReference type="Gene3D" id="3.30.720.10">
    <property type="entry name" value="Signal recognition particle alu RNA binding heterodimer, srp9/1"/>
    <property type="match status" value="1"/>
</dbReference>
<evidence type="ECO:0000256" key="4">
    <source>
        <dbReference type="ARBA" id="ARBA00022490"/>
    </source>
</evidence>